<dbReference type="SUPFAM" id="SSF46785">
    <property type="entry name" value="Winged helix' DNA-binding domain"/>
    <property type="match status" value="1"/>
</dbReference>
<feature type="domain" description="Arginine repressor DNA-binding" evidence="8">
    <location>
        <begin position="4"/>
        <end position="72"/>
    </location>
</feature>
<evidence type="ECO:0000256" key="3">
    <source>
        <dbReference type="ARBA" id="ARBA00022490"/>
    </source>
</evidence>
<evidence type="ECO:0000259" key="8">
    <source>
        <dbReference type="Pfam" id="PF01316"/>
    </source>
</evidence>
<dbReference type="InterPro" id="IPR020899">
    <property type="entry name" value="Arg_repress_C"/>
</dbReference>
<dbReference type="AlphaFoldDB" id="A0A0R1UZ61"/>
<evidence type="ECO:0000256" key="4">
    <source>
        <dbReference type="ARBA" id="ARBA00023015"/>
    </source>
</evidence>
<keyword evidence="7" id="KW-0028">Amino-acid biosynthesis</keyword>
<dbReference type="PRINTS" id="PR01467">
    <property type="entry name" value="ARGREPRESSOR"/>
</dbReference>
<dbReference type="PANTHER" id="PTHR34471:SF1">
    <property type="entry name" value="ARGININE REPRESSOR"/>
    <property type="match status" value="1"/>
</dbReference>
<comment type="similarity">
    <text evidence="2 7">Belongs to the ArgR family.</text>
</comment>
<evidence type="ECO:0000256" key="5">
    <source>
        <dbReference type="ARBA" id="ARBA00023125"/>
    </source>
</evidence>
<dbReference type="Pfam" id="PF02863">
    <property type="entry name" value="Arg_repressor_C"/>
    <property type="match status" value="1"/>
</dbReference>
<dbReference type="GO" id="GO:0003700">
    <property type="term" value="F:DNA-binding transcription factor activity"/>
    <property type="evidence" value="ECO:0007669"/>
    <property type="project" value="UniProtKB-UniRule"/>
</dbReference>
<evidence type="ECO:0000313" key="10">
    <source>
        <dbReference type="EMBL" id="KRL98068.1"/>
    </source>
</evidence>
<protein>
    <recommendedName>
        <fullName evidence="7">Arginine repressor</fullName>
    </recommendedName>
</protein>
<keyword evidence="7" id="KW-0678">Repressor</keyword>
<evidence type="ECO:0000256" key="1">
    <source>
        <dbReference type="ARBA" id="ARBA00004496"/>
    </source>
</evidence>
<comment type="caution">
    <text evidence="10">The sequence shown here is derived from an EMBL/GenBank/DDBJ whole genome shotgun (WGS) entry which is preliminary data.</text>
</comment>
<reference evidence="10 11" key="1">
    <citation type="journal article" date="2015" name="Genome Announc.">
        <title>Expanding the biotechnology potential of lactobacilli through comparative genomics of 213 strains and associated genera.</title>
        <authorList>
            <person name="Sun Z."/>
            <person name="Harris H.M."/>
            <person name="McCann A."/>
            <person name="Guo C."/>
            <person name="Argimon S."/>
            <person name="Zhang W."/>
            <person name="Yang X."/>
            <person name="Jeffery I.B."/>
            <person name="Cooney J.C."/>
            <person name="Kagawa T.F."/>
            <person name="Liu W."/>
            <person name="Song Y."/>
            <person name="Salvetti E."/>
            <person name="Wrobel A."/>
            <person name="Rasinkangas P."/>
            <person name="Parkhill J."/>
            <person name="Rea M.C."/>
            <person name="O'Sullivan O."/>
            <person name="Ritari J."/>
            <person name="Douillard F.P."/>
            <person name="Paul Ross R."/>
            <person name="Yang R."/>
            <person name="Briner A.E."/>
            <person name="Felis G.E."/>
            <person name="de Vos W.M."/>
            <person name="Barrangou R."/>
            <person name="Klaenhammer T.R."/>
            <person name="Caufield P.W."/>
            <person name="Cui Y."/>
            <person name="Zhang H."/>
            <person name="O'Toole P.W."/>
        </authorList>
    </citation>
    <scope>NUCLEOTIDE SEQUENCE [LARGE SCALE GENOMIC DNA]</scope>
    <source>
        <strain evidence="10 11">DSM 16230</strain>
    </source>
</reference>
<gene>
    <name evidence="7" type="primary">argR</name>
    <name evidence="10" type="ORF">FD50_GL001029</name>
</gene>
<dbReference type="GO" id="GO:0006526">
    <property type="term" value="P:L-arginine biosynthetic process"/>
    <property type="evidence" value="ECO:0007669"/>
    <property type="project" value="UniProtKB-UniPathway"/>
</dbReference>
<keyword evidence="7" id="KW-0055">Arginine biosynthesis</keyword>
<evidence type="ECO:0000256" key="6">
    <source>
        <dbReference type="ARBA" id="ARBA00023163"/>
    </source>
</evidence>
<dbReference type="HAMAP" id="MF_00173">
    <property type="entry name" value="Arg_repressor"/>
    <property type="match status" value="1"/>
</dbReference>
<dbReference type="PANTHER" id="PTHR34471">
    <property type="entry name" value="ARGININE REPRESSOR"/>
    <property type="match status" value="1"/>
</dbReference>
<dbReference type="GO" id="GO:0003677">
    <property type="term" value="F:DNA binding"/>
    <property type="evidence" value="ECO:0007669"/>
    <property type="project" value="UniProtKB-KW"/>
</dbReference>
<dbReference type="Proteomes" id="UP000051166">
    <property type="component" value="Unassembled WGS sequence"/>
</dbReference>
<comment type="function">
    <text evidence="7">Regulates arginine biosynthesis genes.</text>
</comment>
<dbReference type="GO" id="GO:0034618">
    <property type="term" value="F:arginine binding"/>
    <property type="evidence" value="ECO:0007669"/>
    <property type="project" value="InterPro"/>
</dbReference>
<dbReference type="EMBL" id="AZFQ01000044">
    <property type="protein sequence ID" value="KRL98068.1"/>
    <property type="molecule type" value="Genomic_DNA"/>
</dbReference>
<dbReference type="PATRIC" id="fig|1423801.4.peg.1044"/>
<dbReference type="SUPFAM" id="SSF55252">
    <property type="entry name" value="C-terminal domain of arginine repressor"/>
    <property type="match status" value="1"/>
</dbReference>
<keyword evidence="6 7" id="KW-0804">Transcription</keyword>
<name>A0A0R1UZ61_9LACO</name>
<dbReference type="GO" id="GO:0005737">
    <property type="term" value="C:cytoplasm"/>
    <property type="evidence" value="ECO:0007669"/>
    <property type="project" value="UniProtKB-SubCell"/>
</dbReference>
<comment type="subcellular location">
    <subcellularLocation>
        <location evidence="1 7">Cytoplasm</location>
    </subcellularLocation>
</comment>
<proteinExistence type="inferred from homology"/>
<keyword evidence="4 7" id="KW-0805">Transcription regulation</keyword>
<evidence type="ECO:0000256" key="7">
    <source>
        <dbReference type="HAMAP-Rule" id="MF_00173"/>
    </source>
</evidence>
<sequence length="153" mass="17618">MKVMRKQERQMAIRELLRQNNVERQEEIVALLRQRGIEVTQATISRDVKEMQLIKLPSPTGEYRYSFPAEKKLNTEKKLRKTLRDAYLTGRVQGEFLLLKVSPGNGPVISSLIEQMKYEDIFGTLGDDDTILVIAKTGSDPKVILQRLLEMIE</sequence>
<accession>A0A0R1UZ61</accession>
<dbReference type="Gene3D" id="3.30.1360.40">
    <property type="match status" value="1"/>
</dbReference>
<evidence type="ECO:0000256" key="2">
    <source>
        <dbReference type="ARBA" id="ARBA00008316"/>
    </source>
</evidence>
<evidence type="ECO:0000259" key="9">
    <source>
        <dbReference type="Pfam" id="PF02863"/>
    </source>
</evidence>
<dbReference type="InterPro" id="IPR036251">
    <property type="entry name" value="Arg_repress_C_sf"/>
</dbReference>
<dbReference type="Pfam" id="PF01316">
    <property type="entry name" value="Arg_repressor"/>
    <property type="match status" value="1"/>
</dbReference>
<evidence type="ECO:0000313" key="11">
    <source>
        <dbReference type="Proteomes" id="UP000051166"/>
    </source>
</evidence>
<dbReference type="Gene3D" id="1.10.10.10">
    <property type="entry name" value="Winged helix-like DNA-binding domain superfamily/Winged helix DNA-binding domain"/>
    <property type="match status" value="1"/>
</dbReference>
<dbReference type="UniPathway" id="UPA00068"/>
<comment type="pathway">
    <text evidence="7">Amino-acid biosynthesis; L-arginine biosynthesis [regulation].</text>
</comment>
<dbReference type="GO" id="GO:0051259">
    <property type="term" value="P:protein complex oligomerization"/>
    <property type="evidence" value="ECO:0007669"/>
    <property type="project" value="InterPro"/>
</dbReference>
<feature type="domain" description="Arginine repressor C-terminal" evidence="9">
    <location>
        <begin position="83"/>
        <end position="149"/>
    </location>
</feature>
<dbReference type="STRING" id="1423801.FD50_GL001029"/>
<keyword evidence="3 7" id="KW-0963">Cytoplasm</keyword>
<dbReference type="InterPro" id="IPR036388">
    <property type="entry name" value="WH-like_DNA-bd_sf"/>
</dbReference>
<dbReference type="InterPro" id="IPR036390">
    <property type="entry name" value="WH_DNA-bd_sf"/>
</dbReference>
<keyword evidence="5 7" id="KW-0238">DNA-binding</keyword>
<keyword evidence="11" id="KW-1185">Reference proteome</keyword>
<dbReference type="GO" id="GO:1900079">
    <property type="term" value="P:regulation of arginine biosynthetic process"/>
    <property type="evidence" value="ECO:0007669"/>
    <property type="project" value="UniProtKB-UniRule"/>
</dbReference>
<organism evidence="10 11">
    <name type="scientific">Liquorilactobacillus satsumensis DSM 16230 = JCM 12392</name>
    <dbReference type="NCBI Taxonomy" id="1423801"/>
    <lineage>
        <taxon>Bacteria</taxon>
        <taxon>Bacillati</taxon>
        <taxon>Bacillota</taxon>
        <taxon>Bacilli</taxon>
        <taxon>Lactobacillales</taxon>
        <taxon>Lactobacillaceae</taxon>
        <taxon>Liquorilactobacillus</taxon>
    </lineage>
</organism>
<dbReference type="InterPro" id="IPR001669">
    <property type="entry name" value="Arg_repress"/>
</dbReference>
<dbReference type="InterPro" id="IPR020900">
    <property type="entry name" value="Arg_repress_DNA-bd"/>
</dbReference>